<evidence type="ECO:0000313" key="2">
    <source>
        <dbReference type="Proteomes" id="UP000321367"/>
    </source>
</evidence>
<dbReference type="AlphaFoldDB" id="A0A5C6ZW98"/>
<dbReference type="InterPro" id="IPR008323">
    <property type="entry name" value="UCP033563"/>
</dbReference>
<comment type="caution">
    <text evidence="1">The sequence shown here is derived from an EMBL/GenBank/DDBJ whole genome shotgun (WGS) entry which is preliminary data.</text>
</comment>
<keyword evidence="2" id="KW-1185">Reference proteome</keyword>
<dbReference type="Proteomes" id="UP000321367">
    <property type="component" value="Unassembled WGS sequence"/>
</dbReference>
<dbReference type="RefSeq" id="WP_146930919.1">
    <property type="nucleotide sequence ID" value="NZ_CBCSHZ010000004.1"/>
</dbReference>
<organism evidence="1 2">
    <name type="scientific">Gillisia hiemivivida</name>
    <dbReference type="NCBI Taxonomy" id="291190"/>
    <lineage>
        <taxon>Bacteria</taxon>
        <taxon>Pseudomonadati</taxon>
        <taxon>Bacteroidota</taxon>
        <taxon>Flavobacteriia</taxon>
        <taxon>Flavobacteriales</taxon>
        <taxon>Flavobacteriaceae</taxon>
        <taxon>Gillisia</taxon>
    </lineage>
</organism>
<gene>
    <name evidence="1" type="ORF">ES724_05990</name>
</gene>
<evidence type="ECO:0000313" key="1">
    <source>
        <dbReference type="EMBL" id="TXD94557.1"/>
    </source>
</evidence>
<sequence>MAKIVPFKAVRPTKDKAGMVASRPYEDYSVGELKAQLEYNPFSFLHIINPGYKFQHEITGEKRFQLVKNRYLEFKEEEIFIQDPSACYYFYKIVTRTKMFSGIIAAASVQDYEDNLIKRHEDTIAYRENLFKDYLKVVGFNTEPVLLTYPDSEVIDNLMKKVMQGEPEYEFSTYNKETHYLWKICEPESVNQIKSEFESMPTLYIADGHHRSASSYLLAKESKDANPNHTGNEPYNYFMSFLISESKLQIYEYNRLIKDLNGLSKEEFLMQLDLWFRIESRGLEVYTPSKKHQFNMYLDGEFYSLYLRKTNYEFTDSLSSLDTYILYQKVLKPILNIQDLRDDDRIAYIHGRNDLIEIKTQVDNGNFAVGFGMLPLTIDEIKKVADEGLTMPPKSTYIEPKLRSGLTVYEF</sequence>
<dbReference type="PIRSF" id="PIRSF033563">
    <property type="entry name" value="UCP033563"/>
    <property type="match status" value="1"/>
</dbReference>
<proteinExistence type="predicted"/>
<dbReference type="OrthoDB" id="9781616at2"/>
<dbReference type="Pfam" id="PF06245">
    <property type="entry name" value="DUF1015"/>
    <property type="match status" value="1"/>
</dbReference>
<dbReference type="PANTHER" id="PTHR36454">
    <property type="entry name" value="LMO2823 PROTEIN"/>
    <property type="match status" value="1"/>
</dbReference>
<dbReference type="PANTHER" id="PTHR36454:SF1">
    <property type="entry name" value="DUF1015 DOMAIN-CONTAINING PROTEIN"/>
    <property type="match status" value="1"/>
</dbReference>
<accession>A0A5C6ZW98</accession>
<reference evidence="1 2" key="1">
    <citation type="submission" date="2019-08" db="EMBL/GenBank/DDBJ databases">
        <title>Genome sequence of Gillisia hiemivivida IC154 (type strain).</title>
        <authorList>
            <person name="Bowman J.P."/>
        </authorList>
    </citation>
    <scope>NUCLEOTIDE SEQUENCE [LARGE SCALE GENOMIC DNA]</scope>
    <source>
        <strain evidence="1 2">IC154</strain>
    </source>
</reference>
<name>A0A5C6ZW98_9FLAO</name>
<dbReference type="EMBL" id="VORY01000004">
    <property type="protein sequence ID" value="TXD94557.1"/>
    <property type="molecule type" value="Genomic_DNA"/>
</dbReference>
<protein>
    <submittedName>
        <fullName evidence="1">DUF1015 domain-containing protein</fullName>
    </submittedName>
</protein>